<evidence type="ECO:0000313" key="1">
    <source>
        <dbReference type="EMBL" id="CAE8598085.1"/>
    </source>
</evidence>
<dbReference type="Proteomes" id="UP000654075">
    <property type="component" value="Unassembled WGS sequence"/>
</dbReference>
<proteinExistence type="predicted"/>
<comment type="caution">
    <text evidence="1">The sequence shown here is derived from an EMBL/GenBank/DDBJ whole genome shotgun (WGS) entry which is preliminary data.</text>
</comment>
<dbReference type="AlphaFoldDB" id="A0A813EFS5"/>
<keyword evidence="2" id="KW-1185">Reference proteome</keyword>
<protein>
    <submittedName>
        <fullName evidence="1">Uncharacterized protein</fullName>
    </submittedName>
</protein>
<organism evidence="1 2">
    <name type="scientific">Polarella glacialis</name>
    <name type="common">Dinoflagellate</name>
    <dbReference type="NCBI Taxonomy" id="89957"/>
    <lineage>
        <taxon>Eukaryota</taxon>
        <taxon>Sar</taxon>
        <taxon>Alveolata</taxon>
        <taxon>Dinophyceae</taxon>
        <taxon>Suessiales</taxon>
        <taxon>Suessiaceae</taxon>
        <taxon>Polarella</taxon>
    </lineage>
</organism>
<sequence>MAAAYVRHGLKVTRFFTPWHVFPCCSCCYYCCCCCISQAGGELGIGSPSLGLSSASCLPFISSEEQEKKKHIAHLVKLAASSKSPHVERMRAFLLQTLSGHLIVMTV</sequence>
<reference evidence="1" key="1">
    <citation type="submission" date="2021-02" db="EMBL/GenBank/DDBJ databases">
        <authorList>
            <person name="Dougan E. K."/>
            <person name="Rhodes N."/>
            <person name="Thang M."/>
            <person name="Chan C."/>
        </authorList>
    </citation>
    <scope>NUCLEOTIDE SEQUENCE</scope>
</reference>
<dbReference type="EMBL" id="CAJNNV010010019">
    <property type="protein sequence ID" value="CAE8598085.1"/>
    <property type="molecule type" value="Genomic_DNA"/>
</dbReference>
<evidence type="ECO:0000313" key="2">
    <source>
        <dbReference type="Proteomes" id="UP000654075"/>
    </source>
</evidence>
<gene>
    <name evidence="1" type="ORF">PGLA1383_LOCUS16499</name>
</gene>
<name>A0A813EFS5_POLGL</name>
<accession>A0A813EFS5</accession>